<name>A0AAJ4W215_MYRPR</name>
<sequence length="115" mass="13790">MKDGLEFNVTFLEEAKEFLDHLDSKARAKIIYNINKASITSNIELFKKLQGDIWEFRTMYSSFYYRLFAFWDKSDNKNTMVISTHGIIKKEDKISKKEIERAERLRDVYFNSKEE</sequence>
<proteinExistence type="predicted"/>
<protein>
    <submittedName>
        <fullName evidence="1">Phage derived protein Gp49-like</fullName>
    </submittedName>
</protein>
<evidence type="ECO:0000313" key="2">
    <source>
        <dbReference type="Proteomes" id="UP000183496"/>
    </source>
</evidence>
<dbReference type="RefSeq" id="WP_041889761.1">
    <property type="nucleotide sequence ID" value="NZ_CP010817.1"/>
</dbReference>
<dbReference type="Proteomes" id="UP000183496">
    <property type="component" value="Unassembled WGS sequence"/>
</dbReference>
<keyword evidence="2" id="KW-1185">Reference proteome</keyword>
<accession>A0AAJ4W215</accession>
<gene>
    <name evidence="1" type="ORF">SAMN04488089_10339</name>
</gene>
<dbReference type="AlphaFoldDB" id="A0AAJ4W215"/>
<comment type="caution">
    <text evidence="1">The sequence shown here is derived from an EMBL/GenBank/DDBJ whole genome shotgun (WGS) entry which is preliminary data.</text>
</comment>
<dbReference type="InterPro" id="IPR009241">
    <property type="entry name" value="HigB-like"/>
</dbReference>
<organism evidence="1 2">
    <name type="scientific">Myroides profundi</name>
    <dbReference type="NCBI Taxonomy" id="480520"/>
    <lineage>
        <taxon>Bacteria</taxon>
        <taxon>Pseudomonadati</taxon>
        <taxon>Bacteroidota</taxon>
        <taxon>Flavobacteriia</taxon>
        <taxon>Flavobacteriales</taxon>
        <taxon>Flavobacteriaceae</taxon>
        <taxon>Myroides</taxon>
    </lineage>
</organism>
<reference evidence="1 2" key="1">
    <citation type="submission" date="2016-10" db="EMBL/GenBank/DDBJ databases">
        <authorList>
            <person name="Varghese N."/>
            <person name="Submissions S."/>
        </authorList>
    </citation>
    <scope>NUCLEOTIDE SEQUENCE [LARGE SCALE GENOMIC DNA]</scope>
    <source>
        <strain evidence="2">DSM 19823 / KCTC 23066 / CCTCC M 208030 / D25</strain>
    </source>
</reference>
<dbReference type="EMBL" id="FOFY01000003">
    <property type="protein sequence ID" value="SEQ39761.1"/>
    <property type="molecule type" value="Genomic_DNA"/>
</dbReference>
<dbReference type="KEGG" id="mpw:MPR_0980"/>
<evidence type="ECO:0000313" key="1">
    <source>
        <dbReference type="EMBL" id="SEQ39761.1"/>
    </source>
</evidence>
<dbReference type="Pfam" id="PF05973">
    <property type="entry name" value="Gp49"/>
    <property type="match status" value="1"/>
</dbReference>